<protein>
    <submittedName>
        <fullName evidence="1">Haloacid dehalogenase</fullName>
    </submittedName>
</protein>
<dbReference type="CDD" id="cd01427">
    <property type="entry name" value="HAD_like"/>
    <property type="match status" value="1"/>
</dbReference>
<keyword evidence="2" id="KW-1185">Reference proteome</keyword>
<dbReference type="PANTHER" id="PTHR43434:SF1">
    <property type="entry name" value="PHOSPHOGLYCOLATE PHOSPHATASE"/>
    <property type="match status" value="1"/>
</dbReference>
<comment type="caution">
    <text evidence="1">The sequence shown here is derived from an EMBL/GenBank/DDBJ whole genome shotgun (WGS) entry which is preliminary data.</text>
</comment>
<dbReference type="Proteomes" id="UP000597444">
    <property type="component" value="Unassembled WGS sequence"/>
</dbReference>
<dbReference type="GO" id="GO:0008967">
    <property type="term" value="F:phosphoglycolate phosphatase activity"/>
    <property type="evidence" value="ECO:0007669"/>
    <property type="project" value="TreeGrafter"/>
</dbReference>
<dbReference type="AlphaFoldDB" id="A0A8J3N2Y6"/>
<dbReference type="Gene3D" id="3.40.50.1000">
    <property type="entry name" value="HAD superfamily/HAD-like"/>
    <property type="match status" value="1"/>
</dbReference>
<dbReference type="SUPFAM" id="SSF56784">
    <property type="entry name" value="HAD-like"/>
    <property type="match status" value="1"/>
</dbReference>
<dbReference type="GO" id="GO:0006281">
    <property type="term" value="P:DNA repair"/>
    <property type="evidence" value="ECO:0007669"/>
    <property type="project" value="TreeGrafter"/>
</dbReference>
<accession>A0A8J3N2Y6</accession>
<gene>
    <name evidence="1" type="ORF">KSF_026450</name>
</gene>
<proteinExistence type="predicted"/>
<organism evidence="1 2">
    <name type="scientific">Reticulibacter mediterranei</name>
    <dbReference type="NCBI Taxonomy" id="2778369"/>
    <lineage>
        <taxon>Bacteria</taxon>
        <taxon>Bacillati</taxon>
        <taxon>Chloroflexota</taxon>
        <taxon>Ktedonobacteria</taxon>
        <taxon>Ktedonobacterales</taxon>
        <taxon>Reticulibacteraceae</taxon>
        <taxon>Reticulibacter</taxon>
    </lineage>
</organism>
<dbReference type="PANTHER" id="PTHR43434">
    <property type="entry name" value="PHOSPHOGLYCOLATE PHOSPHATASE"/>
    <property type="match status" value="1"/>
</dbReference>
<evidence type="ECO:0000313" key="2">
    <source>
        <dbReference type="Proteomes" id="UP000597444"/>
    </source>
</evidence>
<dbReference type="EMBL" id="BNJK01000001">
    <property type="protein sequence ID" value="GHO92597.1"/>
    <property type="molecule type" value="Genomic_DNA"/>
</dbReference>
<dbReference type="RefSeq" id="WP_220203420.1">
    <property type="nucleotide sequence ID" value="NZ_BNJK01000001.1"/>
</dbReference>
<name>A0A8J3N2Y6_9CHLR</name>
<dbReference type="InterPro" id="IPR050155">
    <property type="entry name" value="HAD-like_hydrolase_sf"/>
</dbReference>
<dbReference type="InterPro" id="IPR023214">
    <property type="entry name" value="HAD_sf"/>
</dbReference>
<sequence length="321" mass="36291">MDNDNPAVWKRPDLQFPQPFDTIFFDVDGVLIKTLASFRATDIAVAEYVVSNLHGLDWGQYPGITLHDVDLFKQAGGYNNDWDMCYLLASLFTARLREWKGTPLAERSTAEWAVLEREAHLQGHGGREWVNATIPASARLDYGMIGDLYHEYYWGADELRKRFGREPYYLPEAKGLVHNEEMLYAPDFPRKLRAAGIQHLGMITGRVGAEVDSALERMEAYSGERWWDVIIPADICAKPDPRALRLAIDQVGTGGGLYIGDTADDHDLILNYQAVRVDGEPEMLVAMLVPENEVELYQQRGSDFIVRSVEDLLRCLPEGVK</sequence>
<reference evidence="1" key="1">
    <citation type="submission" date="2020-10" db="EMBL/GenBank/DDBJ databases">
        <title>Taxonomic study of unclassified bacteria belonging to the class Ktedonobacteria.</title>
        <authorList>
            <person name="Yabe S."/>
            <person name="Wang C.M."/>
            <person name="Zheng Y."/>
            <person name="Sakai Y."/>
            <person name="Cavaletti L."/>
            <person name="Monciardini P."/>
            <person name="Donadio S."/>
        </authorList>
    </citation>
    <scope>NUCLEOTIDE SEQUENCE</scope>
    <source>
        <strain evidence="1">ID150040</strain>
    </source>
</reference>
<dbReference type="Pfam" id="PF00702">
    <property type="entry name" value="Hydrolase"/>
    <property type="match status" value="1"/>
</dbReference>
<dbReference type="InterPro" id="IPR036412">
    <property type="entry name" value="HAD-like_sf"/>
</dbReference>
<evidence type="ECO:0000313" key="1">
    <source>
        <dbReference type="EMBL" id="GHO92597.1"/>
    </source>
</evidence>